<name>A0A844G0Y4_9BACT</name>
<keyword evidence="10 13" id="KW-0411">Iron-sulfur</keyword>
<dbReference type="AlphaFoldDB" id="A0A844G0Y4"/>
<dbReference type="PROSITE" id="PS00595">
    <property type="entry name" value="AA_TRANSFER_CLASS_5"/>
    <property type="match status" value="1"/>
</dbReference>
<comment type="cofactor">
    <cofactor evidence="1 12">
        <name>pyridoxal 5'-phosphate</name>
        <dbReference type="ChEBI" id="CHEBI:597326"/>
    </cofactor>
</comment>
<evidence type="ECO:0000256" key="7">
    <source>
        <dbReference type="ARBA" id="ARBA00022723"/>
    </source>
</evidence>
<dbReference type="EC" id="2.8.1.7" evidence="5 13"/>
<dbReference type="Pfam" id="PF00266">
    <property type="entry name" value="Aminotran_5"/>
    <property type="match status" value="1"/>
</dbReference>
<comment type="catalytic activity">
    <reaction evidence="11 13">
        <text>(sulfur carrier)-H + L-cysteine = (sulfur carrier)-SH + L-alanine</text>
        <dbReference type="Rhea" id="RHEA:43892"/>
        <dbReference type="Rhea" id="RHEA-COMP:14737"/>
        <dbReference type="Rhea" id="RHEA-COMP:14739"/>
        <dbReference type="ChEBI" id="CHEBI:29917"/>
        <dbReference type="ChEBI" id="CHEBI:35235"/>
        <dbReference type="ChEBI" id="CHEBI:57972"/>
        <dbReference type="ChEBI" id="CHEBI:64428"/>
        <dbReference type="EC" id="2.8.1.7"/>
    </reaction>
</comment>
<comment type="caution">
    <text evidence="15">The sequence shown here is derived from an EMBL/GenBank/DDBJ whole genome shotgun (WGS) entry which is preliminary data.</text>
</comment>
<keyword evidence="6 13" id="KW-0808">Transferase</keyword>
<evidence type="ECO:0000256" key="13">
    <source>
        <dbReference type="RuleBase" id="RU364075"/>
    </source>
</evidence>
<dbReference type="GO" id="GO:0031071">
    <property type="term" value="F:cysteine desulfurase activity"/>
    <property type="evidence" value="ECO:0007669"/>
    <property type="project" value="UniProtKB-EC"/>
</dbReference>
<dbReference type="InterPro" id="IPR015421">
    <property type="entry name" value="PyrdxlP-dep_Trfase_major"/>
</dbReference>
<keyword evidence="7 13" id="KW-0479">Metal-binding</keyword>
<keyword evidence="9 13" id="KW-0408">Iron</keyword>
<dbReference type="PIRSF" id="PIRSF005572">
    <property type="entry name" value="NifS"/>
    <property type="match status" value="1"/>
</dbReference>
<keyword evidence="16" id="KW-1185">Reference proteome</keyword>
<evidence type="ECO:0000256" key="5">
    <source>
        <dbReference type="ARBA" id="ARBA00012239"/>
    </source>
</evidence>
<evidence type="ECO:0000256" key="9">
    <source>
        <dbReference type="ARBA" id="ARBA00023004"/>
    </source>
</evidence>
<dbReference type="GO" id="GO:0006520">
    <property type="term" value="P:amino acid metabolic process"/>
    <property type="evidence" value="ECO:0007669"/>
    <property type="project" value="InterPro"/>
</dbReference>
<dbReference type="RefSeq" id="WP_106055763.1">
    <property type="nucleotide sequence ID" value="NZ_CALXOB010000057.1"/>
</dbReference>
<protein>
    <recommendedName>
        <fullName evidence="5 13">Cysteine desulfurase</fullName>
        <ecNumber evidence="5 13">2.8.1.7</ecNumber>
    </recommendedName>
    <alternativeName>
        <fullName evidence="13">Nitrogenase metalloclusters biosynthesis protein NifS</fullName>
    </alternativeName>
</protein>
<evidence type="ECO:0000256" key="1">
    <source>
        <dbReference type="ARBA" id="ARBA00001933"/>
    </source>
</evidence>
<organism evidence="15 16">
    <name type="scientific">Victivallis lenta</name>
    <dbReference type="NCBI Taxonomy" id="2606640"/>
    <lineage>
        <taxon>Bacteria</taxon>
        <taxon>Pseudomonadati</taxon>
        <taxon>Lentisphaerota</taxon>
        <taxon>Lentisphaeria</taxon>
        <taxon>Victivallales</taxon>
        <taxon>Victivallaceae</taxon>
        <taxon>Victivallis</taxon>
    </lineage>
</organism>
<evidence type="ECO:0000256" key="11">
    <source>
        <dbReference type="ARBA" id="ARBA00050776"/>
    </source>
</evidence>
<dbReference type="GO" id="GO:0051536">
    <property type="term" value="F:iron-sulfur cluster binding"/>
    <property type="evidence" value="ECO:0007669"/>
    <property type="project" value="UniProtKB-KW"/>
</dbReference>
<dbReference type="InterPro" id="IPR017772">
    <property type="entry name" value="Cys_deSase_NifS_bac/arc"/>
</dbReference>
<evidence type="ECO:0000256" key="10">
    <source>
        <dbReference type="ARBA" id="ARBA00023014"/>
    </source>
</evidence>
<dbReference type="GO" id="GO:0046872">
    <property type="term" value="F:metal ion binding"/>
    <property type="evidence" value="ECO:0007669"/>
    <property type="project" value="UniProtKB-KW"/>
</dbReference>
<evidence type="ECO:0000256" key="2">
    <source>
        <dbReference type="ARBA" id="ARBA00003120"/>
    </source>
</evidence>
<reference evidence="15 16" key="1">
    <citation type="submission" date="2019-08" db="EMBL/GenBank/DDBJ databases">
        <title>In-depth cultivation of the pig gut microbiome towards novel bacterial diversity and tailored functional studies.</title>
        <authorList>
            <person name="Wylensek D."/>
            <person name="Hitch T.C.A."/>
            <person name="Clavel T."/>
        </authorList>
    </citation>
    <scope>NUCLEOTIDE SEQUENCE [LARGE SCALE GENOMIC DNA]</scope>
    <source>
        <strain evidence="15 16">BBE-744-WT-12</strain>
    </source>
</reference>
<evidence type="ECO:0000313" key="15">
    <source>
        <dbReference type="EMBL" id="MST96634.1"/>
    </source>
</evidence>
<accession>A0A844G0Y4</accession>
<dbReference type="Gene3D" id="1.10.260.50">
    <property type="match status" value="1"/>
</dbReference>
<dbReference type="SUPFAM" id="SSF53383">
    <property type="entry name" value="PLP-dependent transferases"/>
    <property type="match status" value="1"/>
</dbReference>
<dbReference type="PANTHER" id="PTHR11601:SF34">
    <property type="entry name" value="CYSTEINE DESULFURASE"/>
    <property type="match status" value="1"/>
</dbReference>
<evidence type="ECO:0000256" key="8">
    <source>
        <dbReference type="ARBA" id="ARBA00022898"/>
    </source>
</evidence>
<keyword evidence="8 13" id="KW-0663">Pyridoxal phosphate</keyword>
<dbReference type="Gene3D" id="3.90.1150.10">
    <property type="entry name" value="Aspartate Aminotransferase, domain 1"/>
    <property type="match status" value="1"/>
</dbReference>
<comment type="similarity">
    <text evidence="3 13">Belongs to the class-V pyridoxal-phosphate-dependent aminotransferase family. NifS/IscS subfamily.</text>
</comment>
<evidence type="ECO:0000256" key="3">
    <source>
        <dbReference type="ARBA" id="ARBA00006490"/>
    </source>
</evidence>
<dbReference type="NCBIfam" id="TIGR03402">
    <property type="entry name" value="FeS_nifS"/>
    <property type="match status" value="1"/>
</dbReference>
<comment type="function">
    <text evidence="2">Catalyzes the removal of elemental sulfur atoms from cysteine to produce alanine. Seems to participate in the biosynthesis of the nitrogenase metalloclusters by providing the inorganic sulfur required for the Fe-S core formation.</text>
</comment>
<comment type="subunit">
    <text evidence="4">Homodimer.</text>
</comment>
<dbReference type="InterPro" id="IPR015424">
    <property type="entry name" value="PyrdxlP-dep_Trfase"/>
</dbReference>
<dbReference type="InterPro" id="IPR015422">
    <property type="entry name" value="PyrdxlP-dep_Trfase_small"/>
</dbReference>
<gene>
    <name evidence="15" type="primary">nifS</name>
    <name evidence="15" type="ORF">FYJ85_06185</name>
</gene>
<dbReference type="EMBL" id="VUNS01000004">
    <property type="protein sequence ID" value="MST96634.1"/>
    <property type="molecule type" value="Genomic_DNA"/>
</dbReference>
<dbReference type="GO" id="GO:0030170">
    <property type="term" value="F:pyridoxal phosphate binding"/>
    <property type="evidence" value="ECO:0007669"/>
    <property type="project" value="InterPro"/>
</dbReference>
<evidence type="ECO:0000256" key="6">
    <source>
        <dbReference type="ARBA" id="ARBA00022679"/>
    </source>
</evidence>
<dbReference type="InterPro" id="IPR020578">
    <property type="entry name" value="Aminotrans_V_PyrdxlP_BS"/>
</dbReference>
<dbReference type="Proteomes" id="UP000435649">
    <property type="component" value="Unassembled WGS sequence"/>
</dbReference>
<dbReference type="FunFam" id="3.40.640.10:FF:000084">
    <property type="entry name" value="IscS-like cysteine desulfurase"/>
    <property type="match status" value="1"/>
</dbReference>
<evidence type="ECO:0000313" key="16">
    <source>
        <dbReference type="Proteomes" id="UP000435649"/>
    </source>
</evidence>
<dbReference type="PANTHER" id="PTHR11601">
    <property type="entry name" value="CYSTEINE DESULFURYLASE FAMILY MEMBER"/>
    <property type="match status" value="1"/>
</dbReference>
<evidence type="ECO:0000256" key="12">
    <source>
        <dbReference type="RuleBase" id="RU004504"/>
    </source>
</evidence>
<evidence type="ECO:0000259" key="14">
    <source>
        <dbReference type="Pfam" id="PF00266"/>
    </source>
</evidence>
<dbReference type="InterPro" id="IPR016454">
    <property type="entry name" value="Cysteine_dSase"/>
</dbReference>
<proteinExistence type="inferred from homology"/>
<dbReference type="Gene3D" id="3.40.640.10">
    <property type="entry name" value="Type I PLP-dependent aspartate aminotransferase-like (Major domain)"/>
    <property type="match status" value="1"/>
</dbReference>
<feature type="domain" description="Aminotransferase class V" evidence="14">
    <location>
        <begin position="7"/>
        <end position="373"/>
    </location>
</feature>
<sequence length="398" mass="43614">MNKNKVIYLDNNATTAVDPEVFEAMRPFFCERYGNPSSIHRFGGSVAAEIEEARRRVADLLGSSFRDSDGNASEIIFTSCGSEGDNAAINAAVYARPGRNKIVTTIVEHPGVLAYCKELSRRGFEIEYIPVDERGRLDLAYAERAIDEATAVVSVMWANNETGTIFPVETVAGMAHAKGALFHSDAVQAAGKVPIRLDSSEIDFLTISGHKLHAPKGVGALFVRRGTRFKPLIFGGHQEKGRRGGTENVASIIGLGKACELAARNLAVESVQLTRLRDRLEAGIRERISHIRINGDLANRLPNTSSVSFEYIEGESILMLLDMLNICASSGSACTTGSLEPSHVLRAMNLPYTAAHGTIRFSLSKYNTEDEIDFVAESLPPIIERLREISPYWEERNK</sequence>
<evidence type="ECO:0000256" key="4">
    <source>
        <dbReference type="ARBA" id="ARBA00011738"/>
    </source>
</evidence>
<dbReference type="InterPro" id="IPR000192">
    <property type="entry name" value="Aminotrans_V_dom"/>
</dbReference>